<evidence type="ECO:0000313" key="2">
    <source>
        <dbReference type="EMBL" id="TZE83186.1"/>
    </source>
</evidence>
<comment type="caution">
    <text evidence="2">The sequence shown here is derived from an EMBL/GenBank/DDBJ whole genome shotgun (WGS) entry which is preliminary data.</text>
</comment>
<gene>
    <name evidence="2" type="ORF">FWJ32_02390</name>
</gene>
<dbReference type="Proteomes" id="UP000322976">
    <property type="component" value="Unassembled WGS sequence"/>
</dbReference>
<keyword evidence="1" id="KW-0472">Membrane</keyword>
<protein>
    <submittedName>
        <fullName evidence="2">MetS family NSS transporter small subunit</fullName>
    </submittedName>
</protein>
<evidence type="ECO:0000313" key="3">
    <source>
        <dbReference type="Proteomes" id="UP000322976"/>
    </source>
</evidence>
<keyword evidence="1" id="KW-0812">Transmembrane</keyword>
<dbReference type="RefSeq" id="WP_149544376.1">
    <property type="nucleotide sequence ID" value="NZ_VTPS01000002.1"/>
</dbReference>
<keyword evidence="1" id="KW-1133">Transmembrane helix</keyword>
<evidence type="ECO:0000256" key="1">
    <source>
        <dbReference type="SAM" id="Phobius"/>
    </source>
</evidence>
<reference evidence="2 3" key="1">
    <citation type="submission" date="2019-08" db="EMBL/GenBank/DDBJ databases">
        <title>Calorimonas adulescens gen. nov., sp. nov., an anaerobic thermophilic bacterium from Sakhalin hot spring.</title>
        <authorList>
            <person name="Khomyakova M.A."/>
            <person name="Merkel A.Y."/>
            <person name="Novikov A."/>
            <person name="Bonch-Osmolovskaya E.A."/>
            <person name="Slobodkin A.I."/>
        </authorList>
    </citation>
    <scope>NUCLEOTIDE SEQUENCE [LARGE SCALE GENOMIC DNA]</scope>
    <source>
        <strain evidence="2 3">A05MB</strain>
    </source>
</reference>
<dbReference type="NCBIfam" id="NF033493">
    <property type="entry name" value="MetS_like_NSS"/>
    <property type="match status" value="1"/>
</dbReference>
<sequence length="31" mass="3368">MSISSIVMLIIICLILYGGLGVCLSIAMRRQ</sequence>
<name>A0A5D8QH36_9THEO</name>
<organism evidence="2 3">
    <name type="scientific">Calorimonas adulescens</name>
    <dbReference type="NCBI Taxonomy" id="2606906"/>
    <lineage>
        <taxon>Bacteria</taxon>
        <taxon>Bacillati</taxon>
        <taxon>Bacillota</taxon>
        <taxon>Clostridia</taxon>
        <taxon>Thermoanaerobacterales</taxon>
        <taxon>Thermoanaerobacteraceae</taxon>
        <taxon>Calorimonas</taxon>
    </lineage>
</organism>
<dbReference type="AlphaFoldDB" id="A0A5D8QH36"/>
<keyword evidence="3" id="KW-1185">Reference proteome</keyword>
<dbReference type="EMBL" id="VTPS01000002">
    <property type="protein sequence ID" value="TZE83186.1"/>
    <property type="molecule type" value="Genomic_DNA"/>
</dbReference>
<feature type="transmembrane region" description="Helical" evidence="1">
    <location>
        <begin position="6"/>
        <end position="27"/>
    </location>
</feature>
<accession>A0A5D8QH36</accession>
<proteinExistence type="predicted"/>